<proteinExistence type="inferred from homology"/>
<evidence type="ECO:0000256" key="2">
    <source>
        <dbReference type="ARBA" id="ARBA00022737"/>
    </source>
</evidence>
<gene>
    <name evidence="4" type="ORF">VITISV_021813</name>
</gene>
<protein>
    <recommendedName>
        <fullName evidence="5">Pentatricopeptide repeat-containing protein</fullName>
    </recommendedName>
</protein>
<dbReference type="PANTHER" id="PTHR46128:SF211">
    <property type="entry name" value="PENTACOTRIPEPTIDE-REPEAT REGION OF PRORP DOMAIN-CONTAINING PROTEIN"/>
    <property type="match status" value="1"/>
</dbReference>
<dbReference type="InterPro" id="IPR002885">
    <property type="entry name" value="PPR_rpt"/>
</dbReference>
<dbReference type="Pfam" id="PF12854">
    <property type="entry name" value="PPR_1"/>
    <property type="match status" value="1"/>
</dbReference>
<keyword evidence="2" id="KW-0677">Repeat</keyword>
<reference evidence="4" key="1">
    <citation type="journal article" date="2007" name="PLoS ONE">
        <title>The first genome sequence of an elite grapevine cultivar (Pinot noir Vitis vinifera L.): coping with a highly heterozygous genome.</title>
        <authorList>
            <person name="Velasco R."/>
            <person name="Zharkikh A."/>
            <person name="Troggio M."/>
            <person name="Cartwright D.A."/>
            <person name="Cestaro A."/>
            <person name="Pruss D."/>
            <person name="Pindo M."/>
            <person name="FitzGerald L.M."/>
            <person name="Vezzulli S."/>
            <person name="Reid J."/>
            <person name="Malacarne G."/>
            <person name="Iliev D."/>
            <person name="Coppola G."/>
            <person name="Wardell B."/>
            <person name="Micheletti D."/>
            <person name="Macalma T."/>
            <person name="Facci M."/>
            <person name="Mitchell J.T."/>
            <person name="Perazzolli M."/>
            <person name="Eldredge G."/>
            <person name="Gatto P."/>
            <person name="Oyzerski R."/>
            <person name="Moretto M."/>
            <person name="Gutin N."/>
            <person name="Stefanini M."/>
            <person name="Chen Y."/>
            <person name="Segala C."/>
            <person name="Davenport C."/>
            <person name="Dematte L."/>
            <person name="Mraz A."/>
            <person name="Battilana J."/>
            <person name="Stormo K."/>
            <person name="Costa F."/>
            <person name="Tao Q."/>
            <person name="Si-Ammour A."/>
            <person name="Harkins T."/>
            <person name="Lackey A."/>
            <person name="Perbost C."/>
            <person name="Taillon B."/>
            <person name="Stella A."/>
            <person name="Solovyev V."/>
            <person name="Fawcett J.A."/>
            <person name="Sterck L."/>
            <person name="Vandepoele K."/>
            <person name="Grando S.M."/>
            <person name="Toppo S."/>
            <person name="Moser C."/>
            <person name="Lanchbury J."/>
            <person name="Bogden R."/>
            <person name="Skolnick M."/>
            <person name="Sgaramella V."/>
            <person name="Bhatnagar S.K."/>
            <person name="Fontana P."/>
            <person name="Gutin A."/>
            <person name="Van de Peer Y."/>
            <person name="Salamini F."/>
            <person name="Viola R."/>
        </authorList>
    </citation>
    <scope>NUCLEOTIDE SEQUENCE</scope>
</reference>
<feature type="repeat" description="PPR" evidence="3">
    <location>
        <begin position="113"/>
        <end position="147"/>
    </location>
</feature>
<feature type="repeat" description="PPR" evidence="3">
    <location>
        <begin position="217"/>
        <end position="251"/>
    </location>
</feature>
<dbReference type="Pfam" id="PF13041">
    <property type="entry name" value="PPR_2"/>
    <property type="match status" value="1"/>
</dbReference>
<dbReference type="ExpressionAtlas" id="A5ASH4">
    <property type="expression patterns" value="baseline"/>
</dbReference>
<name>A5ASH4_VITVI</name>
<dbReference type="Gene3D" id="1.25.40.10">
    <property type="entry name" value="Tetratricopeptide repeat domain"/>
    <property type="match status" value="2"/>
</dbReference>
<evidence type="ECO:0008006" key="5">
    <source>
        <dbReference type="Google" id="ProtNLM"/>
    </source>
</evidence>
<organism evidence="4">
    <name type="scientific">Vitis vinifera</name>
    <name type="common">Grape</name>
    <dbReference type="NCBI Taxonomy" id="29760"/>
    <lineage>
        <taxon>Eukaryota</taxon>
        <taxon>Viridiplantae</taxon>
        <taxon>Streptophyta</taxon>
        <taxon>Embryophyta</taxon>
        <taxon>Tracheophyta</taxon>
        <taxon>Spermatophyta</taxon>
        <taxon>Magnoliopsida</taxon>
        <taxon>eudicotyledons</taxon>
        <taxon>Gunneridae</taxon>
        <taxon>Pentapetalae</taxon>
        <taxon>rosids</taxon>
        <taxon>Vitales</taxon>
        <taxon>Vitaceae</taxon>
        <taxon>Viteae</taxon>
        <taxon>Vitis</taxon>
    </lineage>
</organism>
<feature type="repeat" description="PPR" evidence="3">
    <location>
        <begin position="182"/>
        <end position="216"/>
    </location>
</feature>
<sequence length="287" mass="32068">MAVLSLLAFRFTPWNVELGLPLSQPRLQDEVAWGLRALIMFLRNDSGWPPFSAPQPINPMVSNPCPCSDGIFSCPKSEPIFRFALNAFCKVGILDDAEIAFANMGRMIDGKPSVAIYNILINGYASCREHEKAMAVYEKMIKDRVKPDVFIFNTLIRSCRNSLSGLALEMFKEMKDKGRSPNVFSFHTLIKGSFRERKFEEGTGMAYEMLELGCQFSNVTYEILVDGLCREGRVLEACDFLIDFSGKGALPNGFDCFCLIEALCGEENVGRALEFVDGYGGKEMHQA</sequence>
<dbReference type="PANTHER" id="PTHR46128">
    <property type="entry name" value="MITOCHONDRIAL GROUP I INTRON SPLICING FACTOR CCM1"/>
    <property type="match status" value="1"/>
</dbReference>
<dbReference type="NCBIfam" id="TIGR00756">
    <property type="entry name" value="PPR"/>
    <property type="match status" value="3"/>
</dbReference>
<dbReference type="InterPro" id="IPR050872">
    <property type="entry name" value="PPR_P_subfamily"/>
</dbReference>
<dbReference type="AlphaFoldDB" id="A5ASH4"/>
<evidence type="ECO:0000256" key="3">
    <source>
        <dbReference type="PROSITE-ProRule" id="PRU00708"/>
    </source>
</evidence>
<dbReference type="InterPro" id="IPR011990">
    <property type="entry name" value="TPR-like_helical_dom_sf"/>
</dbReference>
<dbReference type="EMBL" id="AM433855">
    <property type="protein sequence ID" value="CAN62763.1"/>
    <property type="molecule type" value="Genomic_DNA"/>
</dbReference>
<dbReference type="Pfam" id="PF13812">
    <property type="entry name" value="PPR_3"/>
    <property type="match status" value="1"/>
</dbReference>
<evidence type="ECO:0000256" key="1">
    <source>
        <dbReference type="ARBA" id="ARBA00007626"/>
    </source>
</evidence>
<accession>A5ASH4</accession>
<comment type="similarity">
    <text evidence="1">Belongs to the PPR family. P subfamily.</text>
</comment>
<evidence type="ECO:0000313" key="4">
    <source>
        <dbReference type="EMBL" id="CAN62763.1"/>
    </source>
</evidence>
<dbReference type="PROSITE" id="PS51375">
    <property type="entry name" value="PPR"/>
    <property type="match status" value="3"/>
</dbReference>